<evidence type="ECO:0000256" key="1">
    <source>
        <dbReference type="SAM" id="SignalP"/>
    </source>
</evidence>
<keyword evidence="3" id="KW-1185">Reference proteome</keyword>
<gene>
    <name evidence="2" type="ORF">I1A49_17610</name>
</gene>
<sequence>MSDVMRSLRSRAAVAGGCVAALGLGLALAAGSPASAAAQTDPNDRYTAEEIHHFLEGFYGNHGPRPWERENLVSDQLKERIAQTPDYDLLLCAQNEPRDIEVGEVTTAQSARVGWATITTSWAQAPRTRSFTAYVDLDATRPIQLLDVDCEPGD</sequence>
<organism evidence="2 3">
    <name type="scientific">Streptomyces malaysiensis</name>
    <dbReference type="NCBI Taxonomy" id="92644"/>
    <lineage>
        <taxon>Bacteria</taxon>
        <taxon>Bacillati</taxon>
        <taxon>Actinomycetota</taxon>
        <taxon>Actinomycetes</taxon>
        <taxon>Kitasatosporales</taxon>
        <taxon>Streptomycetaceae</taxon>
        <taxon>Streptomyces</taxon>
        <taxon>Streptomyces violaceusniger group</taxon>
    </lineage>
</organism>
<protein>
    <recommendedName>
        <fullName evidence="4">Nuclear transport factor 2 family protein</fullName>
    </recommendedName>
</protein>
<name>A0ABX6W4V7_STRMQ</name>
<evidence type="ECO:0008006" key="4">
    <source>
        <dbReference type="Google" id="ProtNLM"/>
    </source>
</evidence>
<keyword evidence="1" id="KW-0732">Signal</keyword>
<evidence type="ECO:0000313" key="3">
    <source>
        <dbReference type="Proteomes" id="UP000663421"/>
    </source>
</evidence>
<feature type="signal peptide" evidence="1">
    <location>
        <begin position="1"/>
        <end position="36"/>
    </location>
</feature>
<proteinExistence type="predicted"/>
<feature type="chain" id="PRO_5046877352" description="Nuclear transport factor 2 family protein" evidence="1">
    <location>
        <begin position="37"/>
        <end position="154"/>
    </location>
</feature>
<evidence type="ECO:0000313" key="2">
    <source>
        <dbReference type="EMBL" id="QPI56502.1"/>
    </source>
</evidence>
<reference evidence="2 3" key="1">
    <citation type="submission" date="2020-11" db="EMBL/GenBank/DDBJ databases">
        <title>Complete genome sequence unveiled secondary metabolic potentials in Streptomyces solisilvae HNM0141.</title>
        <authorList>
            <person name="Huang X."/>
        </authorList>
    </citation>
    <scope>NUCLEOTIDE SEQUENCE [LARGE SCALE GENOMIC DNA]</scope>
    <source>
        <strain evidence="2 3">HNM0141</strain>
    </source>
</reference>
<dbReference type="Proteomes" id="UP000663421">
    <property type="component" value="Chromosome"/>
</dbReference>
<accession>A0ABX6W4V7</accession>
<dbReference type="EMBL" id="CP065050">
    <property type="protein sequence ID" value="QPI56502.1"/>
    <property type="molecule type" value="Genomic_DNA"/>
</dbReference>